<keyword evidence="3" id="KW-1185">Reference proteome</keyword>
<comment type="caution">
    <text evidence="2">The sequence shown here is derived from an EMBL/GenBank/DDBJ whole genome shotgun (WGS) entry which is preliminary data.</text>
</comment>
<accession>A0A2V4AQ71</accession>
<organism evidence="2 3">
    <name type="scientific">Prauserella muralis</name>
    <dbReference type="NCBI Taxonomy" id="588067"/>
    <lineage>
        <taxon>Bacteria</taxon>
        <taxon>Bacillati</taxon>
        <taxon>Actinomycetota</taxon>
        <taxon>Actinomycetes</taxon>
        <taxon>Pseudonocardiales</taxon>
        <taxon>Pseudonocardiaceae</taxon>
        <taxon>Prauserella</taxon>
    </lineage>
</organism>
<evidence type="ECO:0000313" key="2">
    <source>
        <dbReference type="EMBL" id="PXY22164.1"/>
    </source>
</evidence>
<feature type="compositionally biased region" description="Low complexity" evidence="1">
    <location>
        <begin position="104"/>
        <end position="118"/>
    </location>
</feature>
<protein>
    <submittedName>
        <fullName evidence="2">Uncharacterized protein</fullName>
    </submittedName>
</protein>
<dbReference type="AlphaFoldDB" id="A0A2V4AQ71"/>
<dbReference type="EMBL" id="MASW01000005">
    <property type="protein sequence ID" value="PXY22164.1"/>
    <property type="molecule type" value="Genomic_DNA"/>
</dbReference>
<name>A0A2V4AQ71_9PSEU</name>
<dbReference type="Proteomes" id="UP000249915">
    <property type="component" value="Unassembled WGS sequence"/>
</dbReference>
<gene>
    <name evidence="2" type="ORF">BAY60_19920</name>
</gene>
<feature type="region of interest" description="Disordered" evidence="1">
    <location>
        <begin position="82"/>
        <end position="126"/>
    </location>
</feature>
<proteinExistence type="predicted"/>
<reference evidence="2 3" key="1">
    <citation type="submission" date="2016-07" db="EMBL/GenBank/DDBJ databases">
        <title>Draft genome sequence of Prauserella muralis DSM 45305, isolated from a mould-covered wall in an indoor environment.</title>
        <authorList>
            <person name="Ruckert C."/>
            <person name="Albersmeier A."/>
            <person name="Jiang C.-L."/>
            <person name="Jiang Y."/>
            <person name="Kalinowski J."/>
            <person name="Schneider O."/>
            <person name="Winkler A."/>
            <person name="Zotchev S.B."/>
        </authorList>
    </citation>
    <scope>NUCLEOTIDE SEQUENCE [LARGE SCALE GENOMIC DNA]</scope>
    <source>
        <strain evidence="2 3">DSM 45305</strain>
    </source>
</reference>
<evidence type="ECO:0000256" key="1">
    <source>
        <dbReference type="SAM" id="MobiDB-lite"/>
    </source>
</evidence>
<evidence type="ECO:0000313" key="3">
    <source>
        <dbReference type="Proteomes" id="UP000249915"/>
    </source>
</evidence>
<feature type="compositionally biased region" description="Basic and acidic residues" evidence="1">
    <location>
        <begin position="86"/>
        <end position="98"/>
    </location>
</feature>
<sequence>MSEQEARQYMERLRSAPVEQVAAELISSVLNAAQVKLGRRDARLLIDLAAMMTDQVREYVSGDLGKQIDQALAQLRLHQVNAENEAAGREPEAGDLDRVPAPPRAAGQAAPAEQPRPASRLWVPGQ</sequence>